<keyword evidence="11" id="KW-1185">Reference proteome</keyword>
<feature type="transmembrane region" description="Helical" evidence="8">
    <location>
        <begin position="173"/>
        <end position="198"/>
    </location>
</feature>
<protein>
    <recommendedName>
        <fullName evidence="8">Phosphate transport system permease protein PstA</fullName>
    </recommendedName>
</protein>
<keyword evidence="7 8" id="KW-0472">Membrane</keyword>
<evidence type="ECO:0000259" key="9">
    <source>
        <dbReference type="PROSITE" id="PS50928"/>
    </source>
</evidence>
<evidence type="ECO:0000313" key="11">
    <source>
        <dbReference type="Proteomes" id="UP001315967"/>
    </source>
</evidence>
<evidence type="ECO:0000256" key="7">
    <source>
        <dbReference type="ARBA" id="ARBA00023136"/>
    </source>
</evidence>
<comment type="similarity">
    <text evidence="2 8">Belongs to the binding-protein-dependent transport system permease family. CysTW subfamily.</text>
</comment>
<feature type="domain" description="ABC transmembrane type-1" evidence="9">
    <location>
        <begin position="57"/>
        <end position="260"/>
    </location>
</feature>
<evidence type="ECO:0000256" key="2">
    <source>
        <dbReference type="ARBA" id="ARBA00007069"/>
    </source>
</evidence>
<keyword evidence="4 8" id="KW-1003">Cell membrane</keyword>
<evidence type="ECO:0000256" key="1">
    <source>
        <dbReference type="ARBA" id="ARBA00004651"/>
    </source>
</evidence>
<feature type="transmembrane region" description="Helical" evidence="8">
    <location>
        <begin position="9"/>
        <end position="31"/>
    </location>
</feature>
<sequence length="272" mass="29329">MKNFSLTRFIVWAAAFFTIGMLAFIIGFILWNGVPYLTPEIFSWHYTTDNVSMTPSIISTLIIVGISLLIAGPIGIFTAFYLVEYTDQSSWFLSLIRLATDTLAAVPSIVYGLFGMLFFVIRLGWGYSHLAGILTITIMILPIIISSTEEALHSVDNSLRMGSLALGAGKLRTIFTVVLPVAMPGILSGIILAIGRIVGESAALLYTLGSSSNMITSLMSSGRTLAVHMYVLSNEGFHVNEAYATATVLIILVLLINALSTYISNKLGSGGK</sequence>
<proteinExistence type="inferred from homology"/>
<evidence type="ECO:0000313" key="10">
    <source>
        <dbReference type="EMBL" id="UUX32930.1"/>
    </source>
</evidence>
<organism evidence="10 11">
    <name type="scientific">Fundicoccus culcitae</name>
    <dbReference type="NCBI Taxonomy" id="2969821"/>
    <lineage>
        <taxon>Bacteria</taxon>
        <taxon>Bacillati</taxon>
        <taxon>Bacillota</taxon>
        <taxon>Bacilli</taxon>
        <taxon>Lactobacillales</taxon>
        <taxon>Aerococcaceae</taxon>
        <taxon>Fundicoccus</taxon>
    </lineage>
</organism>
<feature type="transmembrane region" description="Helical" evidence="8">
    <location>
        <begin position="131"/>
        <end position="152"/>
    </location>
</feature>
<feature type="transmembrane region" description="Helical" evidence="8">
    <location>
        <begin position="242"/>
        <end position="263"/>
    </location>
</feature>
<dbReference type="Proteomes" id="UP001315967">
    <property type="component" value="Chromosome"/>
</dbReference>
<feature type="transmembrane region" description="Helical" evidence="8">
    <location>
        <begin position="57"/>
        <end position="83"/>
    </location>
</feature>
<evidence type="ECO:0000256" key="6">
    <source>
        <dbReference type="ARBA" id="ARBA00022989"/>
    </source>
</evidence>
<accession>A0ABY5P360</accession>
<keyword evidence="3" id="KW-0813">Transport</keyword>
<evidence type="ECO:0000256" key="5">
    <source>
        <dbReference type="ARBA" id="ARBA00022692"/>
    </source>
</evidence>
<dbReference type="SUPFAM" id="SSF161098">
    <property type="entry name" value="MetI-like"/>
    <property type="match status" value="1"/>
</dbReference>
<dbReference type="EMBL" id="CP102453">
    <property type="protein sequence ID" value="UUX32930.1"/>
    <property type="molecule type" value="Genomic_DNA"/>
</dbReference>
<feature type="transmembrane region" description="Helical" evidence="8">
    <location>
        <begin position="103"/>
        <end position="125"/>
    </location>
</feature>
<dbReference type="PROSITE" id="PS50928">
    <property type="entry name" value="ABC_TM1"/>
    <property type="match status" value="1"/>
</dbReference>
<dbReference type="CDD" id="cd06261">
    <property type="entry name" value="TM_PBP2"/>
    <property type="match status" value="1"/>
</dbReference>
<keyword evidence="6 8" id="KW-1133">Transmembrane helix</keyword>
<dbReference type="RefSeq" id="WP_313792434.1">
    <property type="nucleotide sequence ID" value="NZ_CP102453.1"/>
</dbReference>
<dbReference type="Gene3D" id="1.10.3720.10">
    <property type="entry name" value="MetI-like"/>
    <property type="match status" value="1"/>
</dbReference>
<dbReference type="PANTHER" id="PTHR43470:SF3">
    <property type="entry name" value="PHOSPHATE TRANSPORT SYSTEM PERMEASE PROTEIN PSTA-RELATED"/>
    <property type="match status" value="1"/>
</dbReference>
<keyword evidence="5 8" id="KW-0812">Transmembrane</keyword>
<dbReference type="InterPro" id="IPR035906">
    <property type="entry name" value="MetI-like_sf"/>
</dbReference>
<reference evidence="10 11" key="1">
    <citation type="submission" date="2022-08" db="EMBL/GenBank/DDBJ databases">
        <title>Aerococcaceae sp. nov isolated from spoiled eye mask.</title>
        <authorList>
            <person name="Zhou G."/>
            <person name="Xie X.-B."/>
            <person name="Shi Q.-S."/>
            <person name="Wang Y.-S."/>
            <person name="Wen X."/>
            <person name="Peng H."/>
            <person name="Yang X.-J."/>
            <person name="Tao H.-B."/>
            <person name="Huang X.-M."/>
        </authorList>
    </citation>
    <scope>NUCLEOTIDE SEQUENCE [LARGE SCALE GENOMIC DNA]</scope>
    <source>
        <strain evidence="11">DM20194951</strain>
    </source>
</reference>
<dbReference type="PANTHER" id="PTHR43470">
    <property type="entry name" value="PHOSPHATE TRANSPORT SYSTEM PERMEASE PROTEIN PSTA-RELATED"/>
    <property type="match status" value="1"/>
</dbReference>
<name>A0ABY5P360_9LACT</name>
<dbReference type="InterPro" id="IPR000515">
    <property type="entry name" value="MetI-like"/>
</dbReference>
<evidence type="ECO:0000256" key="3">
    <source>
        <dbReference type="ARBA" id="ARBA00022448"/>
    </source>
</evidence>
<evidence type="ECO:0000256" key="8">
    <source>
        <dbReference type="RuleBase" id="RU363043"/>
    </source>
</evidence>
<dbReference type="Pfam" id="PF00528">
    <property type="entry name" value="BPD_transp_1"/>
    <property type="match status" value="1"/>
</dbReference>
<dbReference type="NCBIfam" id="TIGR00974">
    <property type="entry name" value="3a0107s02c"/>
    <property type="match status" value="1"/>
</dbReference>
<gene>
    <name evidence="10" type="primary">pstA</name>
    <name evidence="10" type="ORF">NRE15_08360</name>
</gene>
<evidence type="ECO:0000256" key="4">
    <source>
        <dbReference type="ARBA" id="ARBA00022475"/>
    </source>
</evidence>
<dbReference type="InterPro" id="IPR005672">
    <property type="entry name" value="Phosphate_PstA"/>
</dbReference>
<comment type="subcellular location">
    <subcellularLocation>
        <location evidence="1 8">Cell membrane</location>
        <topology evidence="1 8">Multi-pass membrane protein</topology>
    </subcellularLocation>
</comment>